<evidence type="ECO:0000259" key="5">
    <source>
        <dbReference type="PROSITE" id="PS50931"/>
    </source>
</evidence>
<comment type="caution">
    <text evidence="6">The sequence shown here is derived from an EMBL/GenBank/DDBJ whole genome shotgun (WGS) entry which is preliminary data.</text>
</comment>
<dbReference type="Pfam" id="PF03466">
    <property type="entry name" value="LysR_substrate"/>
    <property type="match status" value="1"/>
</dbReference>
<evidence type="ECO:0000256" key="1">
    <source>
        <dbReference type="ARBA" id="ARBA00009437"/>
    </source>
</evidence>
<feature type="domain" description="HTH lysR-type" evidence="5">
    <location>
        <begin position="1"/>
        <end position="58"/>
    </location>
</feature>
<keyword evidence="9" id="KW-1185">Reference proteome</keyword>
<evidence type="ECO:0000313" key="8">
    <source>
        <dbReference type="Proteomes" id="UP001144397"/>
    </source>
</evidence>
<evidence type="ECO:0000256" key="3">
    <source>
        <dbReference type="ARBA" id="ARBA00023125"/>
    </source>
</evidence>
<evidence type="ECO:0000313" key="9">
    <source>
        <dbReference type="Proteomes" id="UP001245370"/>
    </source>
</evidence>
<dbReference type="EMBL" id="JAVDPY010000001">
    <property type="protein sequence ID" value="MDR6331776.1"/>
    <property type="molecule type" value="Genomic_DNA"/>
</dbReference>
<dbReference type="EMBL" id="BSDO01000002">
    <property type="protein sequence ID" value="GLI22431.1"/>
    <property type="molecule type" value="Genomic_DNA"/>
</dbReference>
<dbReference type="InterPro" id="IPR005119">
    <property type="entry name" value="LysR_subst-bd"/>
</dbReference>
<reference evidence="6" key="1">
    <citation type="submission" date="2022-12" db="EMBL/GenBank/DDBJ databases">
        <title>Reference genome sequencing for broad-spectrum identification of bacterial and archaeal isolates by mass spectrometry.</title>
        <authorList>
            <person name="Sekiguchi Y."/>
            <person name="Tourlousse D.M."/>
        </authorList>
    </citation>
    <scope>NUCLEOTIDE SEQUENCE</scope>
    <source>
        <strain evidence="6">301</strain>
    </source>
</reference>
<dbReference type="SUPFAM" id="SSF46785">
    <property type="entry name" value="Winged helix' DNA-binding domain"/>
    <property type="match status" value="1"/>
</dbReference>
<dbReference type="AlphaFoldDB" id="A0A9W6CLT0"/>
<protein>
    <submittedName>
        <fullName evidence="7">DNA-binding transcriptional LysR family regulator</fullName>
    </submittedName>
    <submittedName>
        <fullName evidence="6">LysR family transcriptional regulator</fullName>
    </submittedName>
</protein>
<dbReference type="SUPFAM" id="SSF53850">
    <property type="entry name" value="Periplasmic binding protein-like II"/>
    <property type="match status" value="1"/>
</dbReference>
<dbReference type="InterPro" id="IPR000847">
    <property type="entry name" value="LysR_HTH_N"/>
</dbReference>
<evidence type="ECO:0000256" key="2">
    <source>
        <dbReference type="ARBA" id="ARBA00023015"/>
    </source>
</evidence>
<gene>
    <name evidence="7" type="ORF">GGQ86_000223</name>
    <name evidence="6" type="ORF">XFLAVUS301_21050</name>
</gene>
<evidence type="ECO:0000313" key="6">
    <source>
        <dbReference type="EMBL" id="GLI22431.1"/>
    </source>
</evidence>
<dbReference type="Gene3D" id="1.10.10.10">
    <property type="entry name" value="Winged helix-like DNA-binding domain superfamily/Winged helix DNA-binding domain"/>
    <property type="match status" value="1"/>
</dbReference>
<dbReference type="PANTHER" id="PTHR30419">
    <property type="entry name" value="HTH-TYPE TRANSCRIPTIONAL REGULATOR YBHD"/>
    <property type="match status" value="1"/>
</dbReference>
<dbReference type="GO" id="GO:0003677">
    <property type="term" value="F:DNA binding"/>
    <property type="evidence" value="ECO:0007669"/>
    <property type="project" value="UniProtKB-KW"/>
</dbReference>
<evidence type="ECO:0000313" key="7">
    <source>
        <dbReference type="EMBL" id="MDR6331776.1"/>
    </source>
</evidence>
<keyword evidence="3 7" id="KW-0238">DNA-binding</keyword>
<dbReference type="FunFam" id="1.10.10.10:FF:000001">
    <property type="entry name" value="LysR family transcriptional regulator"/>
    <property type="match status" value="1"/>
</dbReference>
<reference evidence="7 9" key="2">
    <citation type="submission" date="2023-07" db="EMBL/GenBank/DDBJ databases">
        <title>Genomic Encyclopedia of Type Strains, Phase IV (KMG-IV): sequencing the most valuable type-strain genomes for metagenomic binning, comparative biology and taxonomic classification.</title>
        <authorList>
            <person name="Goeker M."/>
        </authorList>
    </citation>
    <scope>NUCLEOTIDE SEQUENCE [LARGE SCALE GENOMIC DNA]</scope>
    <source>
        <strain evidence="7 9">DSM 338</strain>
    </source>
</reference>
<keyword evidence="4" id="KW-0804">Transcription</keyword>
<dbReference type="GO" id="GO:0003700">
    <property type="term" value="F:DNA-binding transcription factor activity"/>
    <property type="evidence" value="ECO:0007669"/>
    <property type="project" value="InterPro"/>
</dbReference>
<comment type="similarity">
    <text evidence="1">Belongs to the LysR transcriptional regulatory family.</text>
</comment>
<dbReference type="InterPro" id="IPR050950">
    <property type="entry name" value="HTH-type_LysR_regulators"/>
</dbReference>
<dbReference type="GO" id="GO:0005829">
    <property type="term" value="C:cytosol"/>
    <property type="evidence" value="ECO:0007669"/>
    <property type="project" value="TreeGrafter"/>
</dbReference>
<proteinExistence type="inferred from homology"/>
<name>A0A9W6CLT0_XANFL</name>
<dbReference type="RefSeq" id="WP_281807426.1">
    <property type="nucleotide sequence ID" value="NZ_BSDO01000002.1"/>
</dbReference>
<dbReference type="GeneID" id="95762894"/>
<dbReference type="PRINTS" id="PR00039">
    <property type="entry name" value="HTHLYSR"/>
</dbReference>
<dbReference type="InterPro" id="IPR036390">
    <property type="entry name" value="WH_DNA-bd_sf"/>
</dbReference>
<dbReference type="Proteomes" id="UP001144397">
    <property type="component" value="Unassembled WGS sequence"/>
</dbReference>
<dbReference type="Pfam" id="PF00126">
    <property type="entry name" value="HTH_1"/>
    <property type="match status" value="1"/>
</dbReference>
<sequence length="330" mass="35954">MFMRQLEYLVAVAREGHFGRAAEACRVSQPGLSAGIRKLEEELGLPLVIRSHRFLGLTLEGERVLAWAQRMVADYNGMRQDLSDASSGLSGTLRIGAIPAAIPALPALVNGFCARYPNVRVQLLSLASTAIQRGLDTLDIDAGVTYFENEPLARVRSLALYDETYVFVTAAGAFSGRNAIGWSEAAAHPLCLLTSDMQNRRIVDRILAEAGVTSNPRIEANTFLGVWSLVRSGAWSGIVPHTYLETFEAPDHLVALPLVDPVHSQSVGVVTSDRDPQSPLAGAFMRHAARRLGRERCPAGGSHRLRLRALIAEGYQSLPPNDWTGRRPRP</sequence>
<dbReference type="Gene3D" id="3.40.190.290">
    <property type="match status" value="1"/>
</dbReference>
<dbReference type="PROSITE" id="PS50931">
    <property type="entry name" value="HTH_LYSR"/>
    <property type="match status" value="1"/>
</dbReference>
<dbReference type="PANTHER" id="PTHR30419:SF31">
    <property type="entry name" value="BLR3139 PROTEIN"/>
    <property type="match status" value="1"/>
</dbReference>
<keyword evidence="2" id="KW-0805">Transcription regulation</keyword>
<evidence type="ECO:0000256" key="4">
    <source>
        <dbReference type="ARBA" id="ARBA00023163"/>
    </source>
</evidence>
<dbReference type="CDD" id="cd05466">
    <property type="entry name" value="PBP2_LTTR_substrate"/>
    <property type="match status" value="1"/>
</dbReference>
<dbReference type="Proteomes" id="UP001245370">
    <property type="component" value="Unassembled WGS sequence"/>
</dbReference>
<accession>A0A9W6CLT0</accession>
<organism evidence="6 8">
    <name type="scientific">Xanthobacter flavus</name>
    <dbReference type="NCBI Taxonomy" id="281"/>
    <lineage>
        <taxon>Bacteria</taxon>
        <taxon>Pseudomonadati</taxon>
        <taxon>Pseudomonadota</taxon>
        <taxon>Alphaproteobacteria</taxon>
        <taxon>Hyphomicrobiales</taxon>
        <taxon>Xanthobacteraceae</taxon>
        <taxon>Xanthobacter</taxon>
    </lineage>
</organism>
<dbReference type="InterPro" id="IPR036388">
    <property type="entry name" value="WH-like_DNA-bd_sf"/>
</dbReference>